<dbReference type="GO" id="GO:0006397">
    <property type="term" value="P:mRNA processing"/>
    <property type="evidence" value="ECO:0007669"/>
    <property type="project" value="UniProtKB-KW"/>
</dbReference>
<dbReference type="InterPro" id="IPR011989">
    <property type="entry name" value="ARM-like"/>
</dbReference>
<dbReference type="VEuPathDB" id="FungiDB:SeMB42_g04865"/>
<dbReference type="EMBL" id="QEAM01000268">
    <property type="protein sequence ID" value="TPX42515.1"/>
    <property type="molecule type" value="Genomic_DNA"/>
</dbReference>
<dbReference type="OrthoDB" id="331600at2759"/>
<evidence type="ECO:0000259" key="6">
    <source>
        <dbReference type="Pfam" id="PF12295"/>
    </source>
</evidence>
<feature type="domain" description="Symplekin/Pta1 N-terminal" evidence="5">
    <location>
        <begin position="105"/>
        <end position="304"/>
    </location>
</feature>
<accession>A0A507CTT6</accession>
<comment type="caution">
    <text evidence="7">The sequence shown here is derived from an EMBL/GenBank/DDBJ whole genome shotgun (WGS) entry which is preliminary data.</text>
</comment>
<feature type="compositionally biased region" description="Low complexity" evidence="4">
    <location>
        <begin position="427"/>
        <end position="440"/>
    </location>
</feature>
<feature type="region of interest" description="Disordered" evidence="4">
    <location>
        <begin position="307"/>
        <end position="372"/>
    </location>
</feature>
<dbReference type="PANTHER" id="PTHR15245:SF20">
    <property type="entry name" value="SYMPLEKIN"/>
    <property type="match status" value="1"/>
</dbReference>
<comment type="subcellular location">
    <subcellularLocation>
        <location evidence="1">Nucleus</location>
    </subcellularLocation>
</comment>
<reference evidence="7 8" key="1">
    <citation type="journal article" date="2019" name="Sci. Rep.">
        <title>Comparative genomics of chytrid fungi reveal insights into the obligate biotrophic and pathogenic lifestyle of Synchytrium endobioticum.</title>
        <authorList>
            <person name="van de Vossenberg B.T.L.H."/>
            <person name="Warris S."/>
            <person name="Nguyen H.D.T."/>
            <person name="van Gent-Pelzer M.P.E."/>
            <person name="Joly D.L."/>
            <person name="van de Geest H.C."/>
            <person name="Bonants P.J.M."/>
            <person name="Smith D.S."/>
            <person name="Levesque C.A."/>
            <person name="van der Lee T.A.J."/>
        </authorList>
    </citation>
    <scope>NUCLEOTIDE SEQUENCE [LARGE SCALE GENOMIC DNA]</scope>
    <source>
        <strain evidence="7 8">LEV6574</strain>
    </source>
</reference>
<feature type="region of interest" description="Disordered" evidence="4">
    <location>
        <begin position="1119"/>
        <end position="1151"/>
    </location>
</feature>
<protein>
    <recommendedName>
        <fullName evidence="9">Symplekin</fullName>
    </recommendedName>
</protein>
<dbReference type="Pfam" id="PF12295">
    <property type="entry name" value="Symplekin_C"/>
    <property type="match status" value="1"/>
</dbReference>
<gene>
    <name evidence="7" type="ORF">SeLEV6574_g05571</name>
</gene>
<dbReference type="Proteomes" id="UP000320475">
    <property type="component" value="Unassembled WGS sequence"/>
</dbReference>
<feature type="region of interest" description="Disordered" evidence="4">
    <location>
        <begin position="422"/>
        <end position="461"/>
    </location>
</feature>
<dbReference type="Pfam" id="PF11935">
    <property type="entry name" value="SYMPK_PTA1_N"/>
    <property type="match status" value="1"/>
</dbReference>
<dbReference type="GO" id="GO:0005847">
    <property type="term" value="C:mRNA cleavage and polyadenylation specificity factor complex"/>
    <property type="evidence" value="ECO:0007669"/>
    <property type="project" value="TreeGrafter"/>
</dbReference>
<evidence type="ECO:0008006" key="9">
    <source>
        <dbReference type="Google" id="ProtNLM"/>
    </source>
</evidence>
<evidence type="ECO:0000256" key="3">
    <source>
        <dbReference type="ARBA" id="ARBA00023242"/>
    </source>
</evidence>
<keyword evidence="2" id="KW-0507">mRNA processing</keyword>
<dbReference type="SUPFAM" id="SSF48371">
    <property type="entry name" value="ARM repeat"/>
    <property type="match status" value="1"/>
</dbReference>
<sequence length="1151" mass="126097">MATPNVNVQALILLNQLASAQLPDPHPFIALLLSQPAIIPDIAPYIAQLPLQPTAHSLIRITFTVIVEHLVCAPHAHLFLTSPPLLVSARQWMGTLLAIFEREIDHPVLLRAITSLANMYPSLFKLACLNPQAPWNDIHQMKLRLNTLFATANNGIKTAVIKMFQTAIVVQSPCDPTVSEGRIGLDLVQPQHPYLNVQALYAEAGDYLNKLVSLLHAENTSSGIMSAVVNSFLPLLRARPQFMSHILTVLQTLYTTPPAKLSGWELRNVERSIRNLLIQISRISAASPHHQMIHDAITMLAIKQENTKPRPVTKRSLPGSSSSVSKRSRVDSPAPGATGTSASASGIKAEAKATPPPVLAPPQQAIPPPQPLPNIDIDSLPIDVVIDIIMLSVNTIPQERWQAAIADYCVSNNLTPPPVVSGMTKNSASASAASQTALSAKLEQLPPKPEAPATPPPIGEPQDVDTLIISDLDIPQDVRTATVIEALKRVLYAEPILDHNQIATSTTTVTCGETLDEHKLVKNPKMTLGAARDAWMLIGSRVMGIVDPNMALQVRETLLQFFMQDCRGRYDFAVQWLFEEFMNDHKRAEEVDHRPQYPIWLSRVLKEMKTHLDVKDRTVVKLLLDVPSANGEEVQKVVLEYCKDPERVKIGLSTLIDLIQVRPAVRPWALDLLLQYCTCTENQLRKLSIVLVKRWVPEHPSLGPRILEFAQATLKKLLNISPSGAKPEEEGEELPEWSRLDIVRHLELFFALCSRNHDLLQEVLVLYKSLGTTMRQVIIEEVAPLIKSMGQGSSKLVSLLRGFPDGSEELALIILQTLTKDEALSVQLVNAVKHVLHEGRGDGRWIICVLPGLDKLEILSQLPKLIMLLDGTPARHAHIKDVFARLVDQTVKKESGILSAPVTTLVGAAPGGSSTAAASADTAVFASSTPALTVPAVSQPAVKAASAKLTPTELLITLHRLEDQVGLKKTMEAVAICFESPQVFKQEVLATTLQTLVELPKIPNLTMRTAIQAIQSHRGLQTFMNSILVRLISRKVWTEPKIWQGFVLCCQSLQPSCYPVLLTMEPERLRDFLNVCSKTERKSDGGSSIKSGLRKYISTMGDREKSRTQVQKLGELLGQGTTMLDDGPPGVGTPFGGDEAPATPRAAVSVV</sequence>
<organism evidence="7 8">
    <name type="scientific">Synchytrium endobioticum</name>
    <dbReference type="NCBI Taxonomy" id="286115"/>
    <lineage>
        <taxon>Eukaryota</taxon>
        <taxon>Fungi</taxon>
        <taxon>Fungi incertae sedis</taxon>
        <taxon>Chytridiomycota</taxon>
        <taxon>Chytridiomycota incertae sedis</taxon>
        <taxon>Chytridiomycetes</taxon>
        <taxon>Synchytriales</taxon>
        <taxon>Synchytriaceae</taxon>
        <taxon>Synchytrium</taxon>
    </lineage>
</organism>
<evidence type="ECO:0000256" key="2">
    <source>
        <dbReference type="ARBA" id="ARBA00022664"/>
    </source>
</evidence>
<feature type="compositionally biased region" description="Pro residues" evidence="4">
    <location>
        <begin position="446"/>
        <end position="459"/>
    </location>
</feature>
<evidence type="ECO:0000256" key="4">
    <source>
        <dbReference type="SAM" id="MobiDB-lite"/>
    </source>
</evidence>
<evidence type="ECO:0000313" key="7">
    <source>
        <dbReference type="EMBL" id="TPX42515.1"/>
    </source>
</evidence>
<keyword evidence="3" id="KW-0539">Nucleus</keyword>
<dbReference type="Gene3D" id="1.25.10.10">
    <property type="entry name" value="Leucine-rich Repeat Variant"/>
    <property type="match status" value="1"/>
</dbReference>
<dbReference type="InterPro" id="IPR022075">
    <property type="entry name" value="Symplekin_C"/>
</dbReference>
<evidence type="ECO:0000259" key="5">
    <source>
        <dbReference type="Pfam" id="PF11935"/>
    </source>
</evidence>
<dbReference type="InterPro" id="IPR016024">
    <property type="entry name" value="ARM-type_fold"/>
</dbReference>
<dbReference type="PANTHER" id="PTHR15245">
    <property type="entry name" value="SYMPLEKIN-RELATED"/>
    <property type="match status" value="1"/>
</dbReference>
<evidence type="ECO:0000313" key="8">
    <source>
        <dbReference type="Proteomes" id="UP000320475"/>
    </source>
</evidence>
<feature type="compositionally biased region" description="Pro residues" evidence="4">
    <location>
        <begin position="354"/>
        <end position="372"/>
    </location>
</feature>
<proteinExistence type="predicted"/>
<name>A0A507CTT6_9FUNG</name>
<feature type="domain" description="Symplekin C-terminal" evidence="6">
    <location>
        <begin position="842"/>
        <end position="1074"/>
    </location>
</feature>
<evidence type="ECO:0000256" key="1">
    <source>
        <dbReference type="ARBA" id="ARBA00004123"/>
    </source>
</evidence>
<dbReference type="InterPro" id="IPR021850">
    <property type="entry name" value="Symplekin/Pta1"/>
</dbReference>
<feature type="compositionally biased region" description="Low complexity" evidence="4">
    <location>
        <begin position="314"/>
        <end position="346"/>
    </location>
</feature>
<dbReference type="AlphaFoldDB" id="A0A507CTT6"/>
<dbReference type="InterPro" id="IPR032460">
    <property type="entry name" value="Symplekin/Pta1_N"/>
</dbReference>